<evidence type="ECO:0000313" key="13">
    <source>
        <dbReference type="Proteomes" id="UP001283361"/>
    </source>
</evidence>
<protein>
    <recommendedName>
        <fullName evidence="10">acireductone dioxygenase (Fe(2+)-requiring)</fullName>
        <ecNumber evidence="10">1.13.11.54</ecNumber>
    </recommendedName>
</protein>
<dbReference type="AlphaFoldDB" id="A0AAE1ADK0"/>
<evidence type="ECO:0000256" key="7">
    <source>
        <dbReference type="ARBA" id="ARBA00023002"/>
    </source>
</evidence>
<keyword evidence="3" id="KW-0533">Nickel</keyword>
<dbReference type="Gene3D" id="2.60.120.10">
    <property type="entry name" value="Jelly Rolls"/>
    <property type="match status" value="1"/>
</dbReference>
<dbReference type="EC" id="1.13.11.54" evidence="10"/>
<organism evidence="12 13">
    <name type="scientific">Elysia crispata</name>
    <name type="common">lettuce slug</name>
    <dbReference type="NCBI Taxonomy" id="231223"/>
    <lineage>
        <taxon>Eukaryota</taxon>
        <taxon>Metazoa</taxon>
        <taxon>Spiralia</taxon>
        <taxon>Lophotrochozoa</taxon>
        <taxon>Mollusca</taxon>
        <taxon>Gastropoda</taxon>
        <taxon>Heterobranchia</taxon>
        <taxon>Euthyneura</taxon>
        <taxon>Panpulmonata</taxon>
        <taxon>Sacoglossa</taxon>
        <taxon>Placobranchoidea</taxon>
        <taxon>Plakobranchidae</taxon>
        <taxon>Elysia</taxon>
    </lineage>
</organism>
<evidence type="ECO:0000256" key="11">
    <source>
        <dbReference type="SAM" id="MobiDB-lite"/>
    </source>
</evidence>
<dbReference type="GO" id="GO:0009086">
    <property type="term" value="P:methionine biosynthetic process"/>
    <property type="evidence" value="ECO:0007669"/>
    <property type="project" value="UniProtKB-KW"/>
</dbReference>
<dbReference type="CDD" id="cd02232">
    <property type="entry name" value="cupin_ARD"/>
    <property type="match status" value="1"/>
</dbReference>
<proteinExistence type="predicted"/>
<evidence type="ECO:0000256" key="9">
    <source>
        <dbReference type="ARBA" id="ARBA00023167"/>
    </source>
</evidence>
<dbReference type="InterPro" id="IPR004313">
    <property type="entry name" value="ARD"/>
</dbReference>
<name>A0AAE1ADK0_9GAST</name>
<gene>
    <name evidence="12" type="ORF">RRG08_023902</name>
</gene>
<dbReference type="SUPFAM" id="SSF51182">
    <property type="entry name" value="RmlC-like cupins"/>
    <property type="match status" value="1"/>
</dbReference>
<keyword evidence="5" id="KW-0479">Metal-binding</keyword>
<dbReference type="Proteomes" id="UP001283361">
    <property type="component" value="Unassembled WGS sequence"/>
</dbReference>
<dbReference type="InterPro" id="IPR014710">
    <property type="entry name" value="RmlC-like_jellyroll"/>
</dbReference>
<keyword evidence="8" id="KW-0408">Iron</keyword>
<dbReference type="GO" id="GO:0046872">
    <property type="term" value="F:metal ion binding"/>
    <property type="evidence" value="ECO:0007669"/>
    <property type="project" value="UniProtKB-KW"/>
</dbReference>
<evidence type="ECO:0000256" key="6">
    <source>
        <dbReference type="ARBA" id="ARBA00022964"/>
    </source>
</evidence>
<dbReference type="PANTHER" id="PTHR23418:SF0">
    <property type="entry name" value="ACIREDUCTONE DIOXYGENASE"/>
    <property type="match status" value="1"/>
</dbReference>
<keyword evidence="9" id="KW-0486">Methionine biosynthesis</keyword>
<evidence type="ECO:0000256" key="10">
    <source>
        <dbReference type="ARBA" id="ARBA00039005"/>
    </source>
</evidence>
<sequence length="181" mass="20914">MVVAWLLKDPVENLNLPNTTEPTKYVCPSDLQNCLGVEIKKFNVQNMECNPEYVCMKRTKDYKEEETSMVKGSAEESDKKIDEESREHLDVDDEVWMVLEGSGYLDIRDRCDKWIRIEIKPGDMITIPGGMYHRLVLDEKNMIKTKRLFPGSSESAALIFRPDGDNHTARRAYLARMACYN</sequence>
<feature type="region of interest" description="Disordered" evidence="11">
    <location>
        <begin position="65"/>
        <end position="85"/>
    </location>
</feature>
<dbReference type="EMBL" id="JAWDGP010002092">
    <property type="protein sequence ID" value="KAK3785647.1"/>
    <property type="molecule type" value="Genomic_DNA"/>
</dbReference>
<evidence type="ECO:0000256" key="4">
    <source>
        <dbReference type="ARBA" id="ARBA00022605"/>
    </source>
</evidence>
<dbReference type="InterPro" id="IPR011051">
    <property type="entry name" value="RmlC_Cupin_sf"/>
</dbReference>
<keyword evidence="7" id="KW-0560">Oxidoreductase</keyword>
<comment type="caution">
    <text evidence="12">The sequence shown here is derived from an EMBL/GenBank/DDBJ whole genome shotgun (WGS) entry which is preliminary data.</text>
</comment>
<evidence type="ECO:0000256" key="2">
    <source>
        <dbReference type="ARBA" id="ARBA00001954"/>
    </source>
</evidence>
<evidence type="ECO:0000256" key="8">
    <source>
        <dbReference type="ARBA" id="ARBA00023004"/>
    </source>
</evidence>
<evidence type="ECO:0000256" key="5">
    <source>
        <dbReference type="ARBA" id="ARBA00022723"/>
    </source>
</evidence>
<dbReference type="GO" id="GO:0010309">
    <property type="term" value="F:acireductone dioxygenase [iron(II)-requiring] activity"/>
    <property type="evidence" value="ECO:0007669"/>
    <property type="project" value="UniProtKB-EC"/>
</dbReference>
<dbReference type="PANTHER" id="PTHR23418">
    <property type="entry name" value="ACIREDUCTONE DIOXYGENASE"/>
    <property type="match status" value="1"/>
</dbReference>
<evidence type="ECO:0000256" key="1">
    <source>
        <dbReference type="ARBA" id="ARBA00000428"/>
    </source>
</evidence>
<comment type="cofactor">
    <cofactor evidence="2">
        <name>Fe(2+)</name>
        <dbReference type="ChEBI" id="CHEBI:29033"/>
    </cofactor>
</comment>
<reference evidence="12" key="1">
    <citation type="journal article" date="2023" name="G3 (Bethesda)">
        <title>A reference genome for the long-term kleptoplast-retaining sea slug Elysia crispata morphotype clarki.</title>
        <authorList>
            <person name="Eastman K.E."/>
            <person name="Pendleton A.L."/>
            <person name="Shaikh M.A."/>
            <person name="Suttiyut T."/>
            <person name="Ogas R."/>
            <person name="Tomko P."/>
            <person name="Gavelis G."/>
            <person name="Widhalm J.R."/>
            <person name="Wisecaver J.H."/>
        </authorList>
    </citation>
    <scope>NUCLEOTIDE SEQUENCE</scope>
    <source>
        <strain evidence="12">ECLA1</strain>
    </source>
</reference>
<comment type="catalytic activity">
    <reaction evidence="1">
        <text>1,2-dihydroxy-5-(methylsulfanyl)pent-1-en-3-one + O2 = 4-methylsulfanyl-2-oxobutanoate + formate + 2 H(+)</text>
        <dbReference type="Rhea" id="RHEA:24504"/>
        <dbReference type="ChEBI" id="CHEBI:15378"/>
        <dbReference type="ChEBI" id="CHEBI:15379"/>
        <dbReference type="ChEBI" id="CHEBI:15740"/>
        <dbReference type="ChEBI" id="CHEBI:16723"/>
        <dbReference type="ChEBI" id="CHEBI:49252"/>
        <dbReference type="EC" id="1.13.11.54"/>
    </reaction>
</comment>
<keyword evidence="4" id="KW-0028">Amino-acid biosynthesis</keyword>
<evidence type="ECO:0000313" key="12">
    <source>
        <dbReference type="EMBL" id="KAK3785647.1"/>
    </source>
</evidence>
<accession>A0AAE1ADK0</accession>
<dbReference type="Pfam" id="PF03079">
    <property type="entry name" value="ARD"/>
    <property type="match status" value="1"/>
</dbReference>
<keyword evidence="13" id="KW-1185">Reference proteome</keyword>
<evidence type="ECO:0000256" key="3">
    <source>
        <dbReference type="ARBA" id="ARBA00022596"/>
    </source>
</evidence>
<keyword evidence="6" id="KW-0223">Dioxygenase</keyword>